<gene>
    <name evidence="2" type="ORF">GALL_518870</name>
</gene>
<dbReference type="EMBL" id="MLJW01006528">
    <property type="protein sequence ID" value="OIQ66541.1"/>
    <property type="molecule type" value="Genomic_DNA"/>
</dbReference>
<feature type="region of interest" description="Disordered" evidence="1">
    <location>
        <begin position="1"/>
        <end position="21"/>
    </location>
</feature>
<accession>A0A1J5PSJ7</accession>
<evidence type="ECO:0000313" key="2">
    <source>
        <dbReference type="EMBL" id="OIQ66541.1"/>
    </source>
</evidence>
<dbReference type="AlphaFoldDB" id="A0A1J5PSJ7"/>
<feature type="region of interest" description="Disordered" evidence="1">
    <location>
        <begin position="109"/>
        <end position="134"/>
    </location>
</feature>
<comment type="caution">
    <text evidence="2">The sequence shown here is derived from an EMBL/GenBank/DDBJ whole genome shotgun (WGS) entry which is preliminary data.</text>
</comment>
<organism evidence="2">
    <name type="scientific">mine drainage metagenome</name>
    <dbReference type="NCBI Taxonomy" id="410659"/>
    <lineage>
        <taxon>unclassified sequences</taxon>
        <taxon>metagenomes</taxon>
        <taxon>ecological metagenomes</taxon>
    </lineage>
</organism>
<feature type="region of interest" description="Disordered" evidence="1">
    <location>
        <begin position="45"/>
        <end position="76"/>
    </location>
</feature>
<proteinExistence type="predicted"/>
<sequence length="134" mass="15018">MQVGAPDIAAVDHPGRQHPVRRQCVAPGGELLRRADQVEVDAIDRQAGQRRRREADRFEVSRQQQFRTQGAGLRRKRGIQDVQRVAPGSVEFQGEGGFVELHPVHAEFGETRQHPGVACRQRGRQGQTVEARQV</sequence>
<protein>
    <submittedName>
        <fullName evidence="2">Uncharacterized protein</fullName>
    </submittedName>
</protein>
<reference evidence="2" key="1">
    <citation type="submission" date="2016-10" db="EMBL/GenBank/DDBJ databases">
        <title>Sequence of Gallionella enrichment culture.</title>
        <authorList>
            <person name="Poehlein A."/>
            <person name="Muehling M."/>
            <person name="Daniel R."/>
        </authorList>
    </citation>
    <scope>NUCLEOTIDE SEQUENCE</scope>
</reference>
<name>A0A1J5PSJ7_9ZZZZ</name>
<evidence type="ECO:0000256" key="1">
    <source>
        <dbReference type="SAM" id="MobiDB-lite"/>
    </source>
</evidence>
<feature type="compositionally biased region" description="Polar residues" evidence="1">
    <location>
        <begin position="124"/>
        <end position="134"/>
    </location>
</feature>